<dbReference type="SUPFAM" id="SSF51445">
    <property type="entry name" value="(Trans)glycosidases"/>
    <property type="match status" value="1"/>
</dbReference>
<proteinExistence type="predicted"/>
<dbReference type="InterPro" id="IPR006048">
    <property type="entry name" value="A-amylase/branching_C"/>
</dbReference>
<dbReference type="InterPro" id="IPR006047">
    <property type="entry name" value="GH13_cat_dom"/>
</dbReference>
<sequence>MMLEAVYHRPKQNWAYAYDKQTIHLRLRTKRNDCSQVEAIVGDKYTWKSTVETIPMRIFAQDELFDYWETSVIPPYRRLRYAFQLVDAKTEQNIIMTERGFVEELPEDPNSFFDFPFINPIDVFEPPAWVKDAVFYQIFPERFANGDPSISPDNVEPWGGKPTPKNYFGGDLQGVIDHLDHIAELGINAIYFTPLFEATTNHKYDTQDYLKVDPHFGTNEKLKELVEACHARGIRVLLDAVFNHSGKTFPPFVDAQKNGQQSKYADWFHVRSWPLEVVDGIPTYDTFAFEPLMPKLNTEHPEVKEYLFKVARYWIEEIGVDGWRLDVANEVDHQFWREFRKVVKDVNPDAYILGEVWHDSIMWLQGDQFDAVMNYPFTNAVLDFFGHQTLTAEAFTHAIGHQLAAYSQQVTETAFNLLDSHDTPRLLTICDSNESAMKLAALFQLTYPGTPCIYYGDEVGIDGGGDPDCRKCMVWEPEQQNTDLLAFYKEAIALRHRHEALRSSDIRFVHAGRDASDGTLVYERREGSQRLLIAMNARSTETDFPLQVEQATKWTTLWEHGNAQLIATATKQQDKLMLSLPAYSFIVLQAEA</sequence>
<dbReference type="SUPFAM" id="SSF51011">
    <property type="entry name" value="Glycosyl hydrolase domain"/>
    <property type="match status" value="1"/>
</dbReference>
<dbReference type="PANTHER" id="PTHR10357:SF210">
    <property type="entry name" value="MALTODEXTRIN GLUCOSIDASE"/>
    <property type="match status" value="1"/>
</dbReference>
<dbReference type="Gene3D" id="2.60.40.10">
    <property type="entry name" value="Immunoglobulins"/>
    <property type="match status" value="1"/>
</dbReference>
<protein>
    <submittedName>
        <fullName evidence="4">Glycoside hydrolase family 13 protein</fullName>
    </submittedName>
</protein>
<organism evidence="4 5">
    <name type="scientific">Paenibacillus septentrionalis</name>
    <dbReference type="NCBI Taxonomy" id="429342"/>
    <lineage>
        <taxon>Bacteria</taxon>
        <taxon>Bacillati</taxon>
        <taxon>Bacillota</taxon>
        <taxon>Bacilli</taxon>
        <taxon>Bacillales</taxon>
        <taxon>Paenibacillaceae</taxon>
        <taxon>Paenibacillus</taxon>
    </lineage>
</organism>
<dbReference type="PANTHER" id="PTHR10357">
    <property type="entry name" value="ALPHA-AMYLASE FAMILY MEMBER"/>
    <property type="match status" value="1"/>
</dbReference>
<evidence type="ECO:0000256" key="2">
    <source>
        <dbReference type="ARBA" id="ARBA00023295"/>
    </source>
</evidence>
<dbReference type="InterPro" id="IPR004185">
    <property type="entry name" value="Glyco_hydro_13_lg-like_dom"/>
</dbReference>
<evidence type="ECO:0000313" key="5">
    <source>
        <dbReference type="Proteomes" id="UP001596233"/>
    </source>
</evidence>
<gene>
    <name evidence="4" type="ORF">ACFP56_18000</name>
</gene>
<dbReference type="RefSeq" id="WP_379237138.1">
    <property type="nucleotide sequence ID" value="NZ_JBHSTE010000006.1"/>
</dbReference>
<dbReference type="InterPro" id="IPR017853">
    <property type="entry name" value="GH"/>
</dbReference>
<dbReference type="InterPro" id="IPR013780">
    <property type="entry name" value="Glyco_hydro_b"/>
</dbReference>
<evidence type="ECO:0000313" key="4">
    <source>
        <dbReference type="EMBL" id="MFC6334525.1"/>
    </source>
</evidence>
<dbReference type="Gene3D" id="3.20.20.80">
    <property type="entry name" value="Glycosidases"/>
    <property type="match status" value="1"/>
</dbReference>
<keyword evidence="2" id="KW-0326">Glycosidase</keyword>
<dbReference type="CDD" id="cd02857">
    <property type="entry name" value="E_set_CDase_PDE_N"/>
    <property type="match status" value="1"/>
</dbReference>
<dbReference type="Pfam" id="PF00128">
    <property type="entry name" value="Alpha-amylase"/>
    <property type="match status" value="1"/>
</dbReference>
<dbReference type="Proteomes" id="UP001596233">
    <property type="component" value="Unassembled WGS sequence"/>
</dbReference>
<dbReference type="SMART" id="SM00642">
    <property type="entry name" value="Aamy"/>
    <property type="match status" value="1"/>
</dbReference>
<name>A0ABW1VAL3_9BACL</name>
<dbReference type="InterPro" id="IPR045857">
    <property type="entry name" value="O16G_dom_2"/>
</dbReference>
<dbReference type="CDD" id="cd11338">
    <property type="entry name" value="AmyAc_CMD"/>
    <property type="match status" value="1"/>
</dbReference>
<reference evidence="5" key="1">
    <citation type="journal article" date="2019" name="Int. J. Syst. Evol. Microbiol.">
        <title>The Global Catalogue of Microorganisms (GCM) 10K type strain sequencing project: providing services to taxonomists for standard genome sequencing and annotation.</title>
        <authorList>
            <consortium name="The Broad Institute Genomics Platform"/>
            <consortium name="The Broad Institute Genome Sequencing Center for Infectious Disease"/>
            <person name="Wu L."/>
            <person name="Ma J."/>
        </authorList>
    </citation>
    <scope>NUCLEOTIDE SEQUENCE [LARGE SCALE GENOMIC DNA]</scope>
    <source>
        <strain evidence="5">PCU 280</strain>
    </source>
</reference>
<evidence type="ECO:0000259" key="3">
    <source>
        <dbReference type="SMART" id="SM00642"/>
    </source>
</evidence>
<dbReference type="Pfam" id="PF02903">
    <property type="entry name" value="Alpha-amylase_N"/>
    <property type="match status" value="1"/>
</dbReference>
<comment type="caution">
    <text evidence="4">The sequence shown here is derived from an EMBL/GenBank/DDBJ whole genome shotgun (WGS) entry which is preliminary data.</text>
</comment>
<dbReference type="GO" id="GO:0016787">
    <property type="term" value="F:hydrolase activity"/>
    <property type="evidence" value="ECO:0007669"/>
    <property type="project" value="UniProtKB-KW"/>
</dbReference>
<dbReference type="InterPro" id="IPR013783">
    <property type="entry name" value="Ig-like_fold"/>
</dbReference>
<keyword evidence="5" id="KW-1185">Reference proteome</keyword>
<keyword evidence="1 4" id="KW-0378">Hydrolase</keyword>
<dbReference type="Pfam" id="PF02806">
    <property type="entry name" value="Alpha-amylase_C"/>
    <property type="match status" value="1"/>
</dbReference>
<feature type="domain" description="Glycosyl hydrolase family 13 catalytic" evidence="3">
    <location>
        <begin position="137"/>
        <end position="495"/>
    </location>
</feature>
<dbReference type="Gene3D" id="2.60.40.1180">
    <property type="entry name" value="Golgi alpha-mannosidase II"/>
    <property type="match status" value="1"/>
</dbReference>
<dbReference type="EMBL" id="JBHSTE010000006">
    <property type="protein sequence ID" value="MFC6334525.1"/>
    <property type="molecule type" value="Genomic_DNA"/>
</dbReference>
<accession>A0ABW1VAL3</accession>
<dbReference type="Gene3D" id="3.90.400.10">
    <property type="entry name" value="Oligo-1,6-glucosidase, Domain 2"/>
    <property type="match status" value="1"/>
</dbReference>
<evidence type="ECO:0000256" key="1">
    <source>
        <dbReference type="ARBA" id="ARBA00022801"/>
    </source>
</evidence>